<dbReference type="EMBL" id="LKCW01000074">
    <property type="protein sequence ID" value="KPM40901.1"/>
    <property type="molecule type" value="Genomic_DNA"/>
</dbReference>
<feature type="compositionally biased region" description="Basic and acidic residues" evidence="1">
    <location>
        <begin position="72"/>
        <end position="82"/>
    </location>
</feature>
<dbReference type="Proteomes" id="UP000050424">
    <property type="component" value="Unassembled WGS sequence"/>
</dbReference>
<gene>
    <name evidence="2" type="ORF">AK830_g5669</name>
</gene>
<evidence type="ECO:0000256" key="1">
    <source>
        <dbReference type="SAM" id="MobiDB-lite"/>
    </source>
</evidence>
<evidence type="ECO:0000313" key="3">
    <source>
        <dbReference type="Proteomes" id="UP000050424"/>
    </source>
</evidence>
<accession>A0A0P7B3E2</accession>
<proteinExistence type="predicted"/>
<comment type="caution">
    <text evidence="2">The sequence shown here is derived from an EMBL/GenBank/DDBJ whole genome shotgun (WGS) entry which is preliminary data.</text>
</comment>
<name>A0A0P7B3E2_9HYPO</name>
<reference evidence="2 3" key="1">
    <citation type="submission" date="2015-09" db="EMBL/GenBank/DDBJ databases">
        <title>Draft genome of a European isolate of the apple canker pathogen Neonectria ditissima.</title>
        <authorList>
            <person name="Gomez-Cortecero A."/>
            <person name="Harrison R.J."/>
            <person name="Armitage A.D."/>
        </authorList>
    </citation>
    <scope>NUCLEOTIDE SEQUENCE [LARGE SCALE GENOMIC DNA]</scope>
    <source>
        <strain evidence="2 3">R09/05</strain>
    </source>
</reference>
<evidence type="ECO:0000313" key="2">
    <source>
        <dbReference type="EMBL" id="KPM40901.1"/>
    </source>
</evidence>
<dbReference type="AlphaFoldDB" id="A0A0P7B3E2"/>
<feature type="region of interest" description="Disordered" evidence="1">
    <location>
        <begin position="72"/>
        <end position="91"/>
    </location>
</feature>
<sequence>MLVITDSNMSTSLHSQTIPRPERHIPYTFSVKLQPLAVHVLANQHNATLDPIPAEFARGRGLTVAMVQGTTERLRRESRETPGWHNPKVAPNTQAQWGWRVLCPPKTVTQSGSPPAEDRNEDEESRELDCDYTAGEGEANMTNALTHMVDSSCHK</sequence>
<organism evidence="2 3">
    <name type="scientific">Neonectria ditissima</name>
    <dbReference type="NCBI Taxonomy" id="78410"/>
    <lineage>
        <taxon>Eukaryota</taxon>
        <taxon>Fungi</taxon>
        <taxon>Dikarya</taxon>
        <taxon>Ascomycota</taxon>
        <taxon>Pezizomycotina</taxon>
        <taxon>Sordariomycetes</taxon>
        <taxon>Hypocreomycetidae</taxon>
        <taxon>Hypocreales</taxon>
        <taxon>Nectriaceae</taxon>
        <taxon>Neonectria</taxon>
    </lineage>
</organism>
<feature type="region of interest" description="Disordered" evidence="1">
    <location>
        <begin position="104"/>
        <end position="128"/>
    </location>
</feature>
<protein>
    <submittedName>
        <fullName evidence="2">Uncharacterized protein</fullName>
    </submittedName>
</protein>
<keyword evidence="3" id="KW-1185">Reference proteome</keyword>